<protein>
    <submittedName>
        <fullName evidence="2">Uncharacterized protein</fullName>
    </submittedName>
</protein>
<name>A0AAX6F0S5_IRIPA</name>
<feature type="region of interest" description="Disordered" evidence="1">
    <location>
        <begin position="26"/>
        <end position="58"/>
    </location>
</feature>
<comment type="caution">
    <text evidence="2">The sequence shown here is derived from an EMBL/GenBank/DDBJ whole genome shotgun (WGS) entry which is preliminary data.</text>
</comment>
<evidence type="ECO:0000313" key="3">
    <source>
        <dbReference type="Proteomes" id="UP001140949"/>
    </source>
</evidence>
<evidence type="ECO:0000256" key="1">
    <source>
        <dbReference type="SAM" id="MobiDB-lite"/>
    </source>
</evidence>
<evidence type="ECO:0000313" key="2">
    <source>
        <dbReference type="EMBL" id="KAJ6809729.1"/>
    </source>
</evidence>
<dbReference type="Proteomes" id="UP001140949">
    <property type="component" value="Unassembled WGS sequence"/>
</dbReference>
<keyword evidence="3" id="KW-1185">Reference proteome</keyword>
<feature type="region of interest" description="Disordered" evidence="1">
    <location>
        <begin position="74"/>
        <end position="108"/>
    </location>
</feature>
<accession>A0AAX6F0S5</accession>
<gene>
    <name evidence="2" type="ORF">M6B38_162880</name>
</gene>
<proteinExistence type="predicted"/>
<dbReference type="EMBL" id="JANAVB010033012">
    <property type="protein sequence ID" value="KAJ6809729.1"/>
    <property type="molecule type" value="Genomic_DNA"/>
</dbReference>
<reference evidence="2" key="2">
    <citation type="submission" date="2023-04" db="EMBL/GenBank/DDBJ databases">
        <authorList>
            <person name="Bruccoleri R.E."/>
            <person name="Oakeley E.J."/>
            <person name="Faust A.-M."/>
            <person name="Dessus-Babus S."/>
            <person name="Altorfer M."/>
            <person name="Burckhardt D."/>
            <person name="Oertli M."/>
            <person name="Naumann U."/>
            <person name="Petersen F."/>
            <person name="Wong J."/>
        </authorList>
    </citation>
    <scope>NUCLEOTIDE SEQUENCE</scope>
    <source>
        <strain evidence="2">GSM-AAB239-AS_SAM_17_03QT</strain>
        <tissue evidence="2">Leaf</tissue>
    </source>
</reference>
<sequence>MAILQKWRSSVVAAAELCQPVARCSRPSAELDGGGMTLEKPAQKSKGQHRTRGVGWHSGNDQCVRVVLVGTKDRNGEDAVARGGGSMDPDDGVADGGPVARWRRSSRSGRELIDMTDLKAVARNSSETW</sequence>
<organism evidence="2 3">
    <name type="scientific">Iris pallida</name>
    <name type="common">Sweet iris</name>
    <dbReference type="NCBI Taxonomy" id="29817"/>
    <lineage>
        <taxon>Eukaryota</taxon>
        <taxon>Viridiplantae</taxon>
        <taxon>Streptophyta</taxon>
        <taxon>Embryophyta</taxon>
        <taxon>Tracheophyta</taxon>
        <taxon>Spermatophyta</taxon>
        <taxon>Magnoliopsida</taxon>
        <taxon>Liliopsida</taxon>
        <taxon>Asparagales</taxon>
        <taxon>Iridaceae</taxon>
        <taxon>Iridoideae</taxon>
        <taxon>Irideae</taxon>
        <taxon>Iris</taxon>
    </lineage>
</organism>
<reference evidence="2" key="1">
    <citation type="journal article" date="2023" name="GigaByte">
        <title>Genome assembly of the bearded iris, Iris pallida Lam.</title>
        <authorList>
            <person name="Bruccoleri R.E."/>
            <person name="Oakeley E.J."/>
            <person name="Faust A.M.E."/>
            <person name="Altorfer M."/>
            <person name="Dessus-Babus S."/>
            <person name="Burckhardt D."/>
            <person name="Oertli M."/>
            <person name="Naumann U."/>
            <person name="Petersen F."/>
            <person name="Wong J."/>
        </authorList>
    </citation>
    <scope>NUCLEOTIDE SEQUENCE</scope>
    <source>
        <strain evidence="2">GSM-AAB239-AS_SAM_17_03QT</strain>
    </source>
</reference>
<dbReference type="AlphaFoldDB" id="A0AAX6F0S5"/>